<dbReference type="PANTHER" id="PTHR10680:SF28">
    <property type="entry name" value="SMP-30_GLUCONOLACTONASE_LRE-LIKE REGION DOMAIN-CONTAINING PROTEIN"/>
    <property type="match status" value="1"/>
</dbReference>
<keyword evidence="6" id="KW-1185">Reference proteome</keyword>
<name>A0A225DLX1_9BACT</name>
<feature type="repeat" description="NHL" evidence="4">
    <location>
        <begin position="264"/>
        <end position="298"/>
    </location>
</feature>
<feature type="repeat" description="NHL" evidence="4">
    <location>
        <begin position="173"/>
        <end position="209"/>
    </location>
</feature>
<dbReference type="PANTHER" id="PTHR10680">
    <property type="entry name" value="PEPTIDYL-GLYCINE ALPHA-AMIDATING MONOOXYGENASE"/>
    <property type="match status" value="1"/>
</dbReference>
<proteinExistence type="predicted"/>
<dbReference type="InterPro" id="IPR011042">
    <property type="entry name" value="6-blade_b-propeller_TolB-like"/>
</dbReference>
<dbReference type="InterPro" id="IPR001258">
    <property type="entry name" value="NHL_repeat"/>
</dbReference>
<accession>A0A225DLX1</accession>
<evidence type="ECO:0000256" key="3">
    <source>
        <dbReference type="ARBA" id="ARBA00023180"/>
    </source>
</evidence>
<dbReference type="GO" id="GO:0005576">
    <property type="term" value="C:extracellular region"/>
    <property type="evidence" value="ECO:0007669"/>
    <property type="project" value="TreeGrafter"/>
</dbReference>
<dbReference type="AlphaFoldDB" id="A0A225DLX1"/>
<feature type="repeat" description="NHL" evidence="4">
    <location>
        <begin position="85"/>
        <end position="113"/>
    </location>
</feature>
<gene>
    <name evidence="5" type="ORF">FRUB_05533</name>
</gene>
<keyword evidence="3" id="KW-0325">Glycoprotein</keyword>
<feature type="repeat" description="NHL" evidence="4">
    <location>
        <begin position="216"/>
        <end position="256"/>
    </location>
</feature>
<dbReference type="Proteomes" id="UP000214646">
    <property type="component" value="Unassembled WGS sequence"/>
</dbReference>
<evidence type="ECO:0000256" key="4">
    <source>
        <dbReference type="PROSITE-ProRule" id="PRU00504"/>
    </source>
</evidence>
<protein>
    <submittedName>
        <fullName evidence="5">Uncharacterized protein</fullName>
    </submittedName>
</protein>
<sequence>MLGILFLIVGAGLFVFGPSRTGGAPDLVWGKRGVRDGDFARPRAAAIDHEDRLFIVDFTARVQCYDLDGKHLGFTWTTPDFRNGRPSGLGIDREGNLIVCDSHYHCVRIYTHDGTLLKTFGGEAGTKPGQWGYVSDCVQDAEGYYYVAEFGQNDRITKLDQDGKFVACWGEQGQEPGQLNRARALAFSPDGLLFVADACNHRIQVFTRDGQFVRAFGEPGSGPGQLQYPYDLAFGPAGDLYVVERGNGRVQKFTPDGKSLGTWGSPGHGPGQLADPWAIVVDRRGRLHVIDTENHRVQRVRF</sequence>
<organism evidence="5 6">
    <name type="scientific">Fimbriiglobus ruber</name>
    <dbReference type="NCBI Taxonomy" id="1908690"/>
    <lineage>
        <taxon>Bacteria</taxon>
        <taxon>Pseudomonadati</taxon>
        <taxon>Planctomycetota</taxon>
        <taxon>Planctomycetia</taxon>
        <taxon>Gemmatales</taxon>
        <taxon>Gemmataceae</taxon>
        <taxon>Fimbriiglobus</taxon>
    </lineage>
</organism>
<reference evidence="6" key="1">
    <citation type="submission" date="2017-06" db="EMBL/GenBank/DDBJ databases">
        <title>Genome analysis of Fimbriiglobus ruber SP5, the first member of the order Planctomycetales with confirmed chitinolytic capability.</title>
        <authorList>
            <person name="Ravin N.V."/>
            <person name="Rakitin A.L."/>
            <person name="Ivanova A.A."/>
            <person name="Beletsky A.V."/>
            <person name="Kulichevskaya I.S."/>
            <person name="Mardanov A.V."/>
            <person name="Dedysh S.N."/>
        </authorList>
    </citation>
    <scope>NUCLEOTIDE SEQUENCE [LARGE SCALE GENOMIC DNA]</scope>
    <source>
        <strain evidence="6">SP5</strain>
    </source>
</reference>
<dbReference type="SUPFAM" id="SSF63829">
    <property type="entry name" value="Calcium-dependent phosphotriesterase"/>
    <property type="match status" value="1"/>
</dbReference>
<dbReference type="CDD" id="cd14956">
    <property type="entry name" value="NHL_like_3"/>
    <property type="match status" value="1"/>
</dbReference>
<evidence type="ECO:0000313" key="5">
    <source>
        <dbReference type="EMBL" id="OWK40614.1"/>
    </source>
</evidence>
<dbReference type="PROSITE" id="PS51125">
    <property type="entry name" value="NHL"/>
    <property type="match status" value="4"/>
</dbReference>
<dbReference type="EMBL" id="NIDE01000008">
    <property type="protein sequence ID" value="OWK40614.1"/>
    <property type="molecule type" value="Genomic_DNA"/>
</dbReference>
<keyword evidence="1" id="KW-0732">Signal</keyword>
<evidence type="ECO:0000313" key="6">
    <source>
        <dbReference type="Proteomes" id="UP000214646"/>
    </source>
</evidence>
<comment type="caution">
    <text evidence="5">The sequence shown here is derived from an EMBL/GenBank/DDBJ whole genome shotgun (WGS) entry which is preliminary data.</text>
</comment>
<dbReference type="Gene3D" id="2.120.10.30">
    <property type="entry name" value="TolB, C-terminal domain"/>
    <property type="match status" value="3"/>
</dbReference>
<evidence type="ECO:0000256" key="2">
    <source>
        <dbReference type="ARBA" id="ARBA00022737"/>
    </source>
</evidence>
<dbReference type="Pfam" id="PF01436">
    <property type="entry name" value="NHL"/>
    <property type="match status" value="4"/>
</dbReference>
<keyword evidence="2" id="KW-0677">Repeat</keyword>
<evidence type="ECO:0000256" key="1">
    <source>
        <dbReference type="ARBA" id="ARBA00022729"/>
    </source>
</evidence>